<dbReference type="InterPro" id="IPR018170">
    <property type="entry name" value="Aldo/ket_reductase_CS"/>
</dbReference>
<dbReference type="Pfam" id="PF00248">
    <property type="entry name" value="Aldo_ket_red"/>
    <property type="match status" value="1"/>
</dbReference>
<dbReference type="Gene3D" id="3.20.20.100">
    <property type="entry name" value="NADP-dependent oxidoreductase domain"/>
    <property type="match status" value="1"/>
</dbReference>
<reference evidence="2 3" key="1">
    <citation type="submission" date="2019-05" db="EMBL/GenBank/DDBJ databases">
        <title>Emergence of the Ug99 lineage of the wheat stem rust pathogen through somatic hybridization.</title>
        <authorList>
            <person name="Li F."/>
            <person name="Upadhyaya N.M."/>
            <person name="Sperschneider J."/>
            <person name="Matny O."/>
            <person name="Nguyen-Phuc H."/>
            <person name="Mago R."/>
            <person name="Raley C."/>
            <person name="Miller M.E."/>
            <person name="Silverstein K.A.T."/>
            <person name="Henningsen E."/>
            <person name="Hirsch C.D."/>
            <person name="Visser B."/>
            <person name="Pretorius Z.A."/>
            <person name="Steffenson B.J."/>
            <person name="Schwessinger B."/>
            <person name="Dodds P.N."/>
            <person name="Figueroa M."/>
        </authorList>
    </citation>
    <scope>NUCLEOTIDE SEQUENCE [LARGE SCALE GENOMIC DNA]</scope>
    <source>
        <strain evidence="2 3">Ug99</strain>
    </source>
</reference>
<dbReference type="PRINTS" id="PR00069">
    <property type="entry name" value="ALDKETRDTASE"/>
</dbReference>
<name>A0A5B0SBP1_PUCGR</name>
<proteinExistence type="predicted"/>
<evidence type="ECO:0000313" key="3">
    <source>
        <dbReference type="Proteomes" id="UP000325313"/>
    </source>
</evidence>
<sequence>MSSFGLAASEGSAFNPSMNFADTLTIESRITLNSGHQIPCMGFGTSSLRNAEEACNEAIKIGYRHLDSAQSYGTEAAVAQAAQKCESGWESIFLTTKIPGTKHGKEACEEALRESLVHTANKPWDLVLLHEPLSEPNKRHQAYAVLAEAQKKGDVKSIGVSNFGVHHLEELQKAGVGPLPAVNQLELHPWFQQKSLVDYCQRNNILLQAYCPLAQGKHMSDETLVKIAGKVRINLLFCLIFNIYPCHMGALK</sequence>
<dbReference type="InterPro" id="IPR020471">
    <property type="entry name" value="AKR"/>
</dbReference>
<evidence type="ECO:0000313" key="2">
    <source>
        <dbReference type="EMBL" id="KAA1134613.1"/>
    </source>
</evidence>
<dbReference type="GO" id="GO:0016491">
    <property type="term" value="F:oxidoreductase activity"/>
    <property type="evidence" value="ECO:0007669"/>
    <property type="project" value="InterPro"/>
</dbReference>
<dbReference type="InterPro" id="IPR023210">
    <property type="entry name" value="NADP_OxRdtase_dom"/>
</dbReference>
<protein>
    <recommendedName>
        <fullName evidence="1">NADP-dependent oxidoreductase domain-containing protein</fullName>
    </recommendedName>
</protein>
<dbReference type="AlphaFoldDB" id="A0A5B0SBP1"/>
<dbReference type="Proteomes" id="UP000325313">
    <property type="component" value="Unassembled WGS sequence"/>
</dbReference>
<dbReference type="PANTHER" id="PTHR43827">
    <property type="entry name" value="2,5-DIKETO-D-GLUCONIC ACID REDUCTASE"/>
    <property type="match status" value="1"/>
</dbReference>
<dbReference type="EMBL" id="VDEP01000048">
    <property type="protein sequence ID" value="KAA1134613.1"/>
    <property type="molecule type" value="Genomic_DNA"/>
</dbReference>
<dbReference type="PROSITE" id="PS00062">
    <property type="entry name" value="ALDOKETO_REDUCTASE_2"/>
    <property type="match status" value="1"/>
</dbReference>
<organism evidence="2 3">
    <name type="scientific">Puccinia graminis f. sp. tritici</name>
    <dbReference type="NCBI Taxonomy" id="56615"/>
    <lineage>
        <taxon>Eukaryota</taxon>
        <taxon>Fungi</taxon>
        <taxon>Dikarya</taxon>
        <taxon>Basidiomycota</taxon>
        <taxon>Pucciniomycotina</taxon>
        <taxon>Pucciniomycetes</taxon>
        <taxon>Pucciniales</taxon>
        <taxon>Pucciniaceae</taxon>
        <taxon>Puccinia</taxon>
    </lineage>
</organism>
<dbReference type="PANTHER" id="PTHR43827:SF13">
    <property type="entry name" value="ALDO_KETO REDUCTASE FAMILY PROTEIN"/>
    <property type="match status" value="1"/>
</dbReference>
<dbReference type="InterPro" id="IPR036812">
    <property type="entry name" value="NAD(P)_OxRdtase_dom_sf"/>
</dbReference>
<evidence type="ECO:0000259" key="1">
    <source>
        <dbReference type="Pfam" id="PF00248"/>
    </source>
</evidence>
<feature type="domain" description="NADP-dependent oxidoreductase" evidence="1">
    <location>
        <begin position="46"/>
        <end position="217"/>
    </location>
</feature>
<comment type="caution">
    <text evidence="2">The sequence shown here is derived from an EMBL/GenBank/DDBJ whole genome shotgun (WGS) entry which is preliminary data.</text>
</comment>
<dbReference type="SUPFAM" id="SSF51430">
    <property type="entry name" value="NAD(P)-linked oxidoreductase"/>
    <property type="match status" value="1"/>
</dbReference>
<gene>
    <name evidence="2" type="ORF">PGTUg99_004593</name>
</gene>
<accession>A0A5B0SBP1</accession>
<dbReference type="CDD" id="cd19071">
    <property type="entry name" value="AKR_AKR1-5-like"/>
    <property type="match status" value="1"/>
</dbReference>